<dbReference type="InParanoid" id="A0A218Z2A4"/>
<name>A0A218Z2A4_9HELO</name>
<dbReference type="EMBL" id="MZNU01000257">
    <property type="protein sequence ID" value="OWP01862.1"/>
    <property type="molecule type" value="Genomic_DNA"/>
</dbReference>
<organism evidence="1 2">
    <name type="scientific">Diplocarpon coronariae</name>
    <dbReference type="NCBI Taxonomy" id="2795749"/>
    <lineage>
        <taxon>Eukaryota</taxon>
        <taxon>Fungi</taxon>
        <taxon>Dikarya</taxon>
        <taxon>Ascomycota</taxon>
        <taxon>Pezizomycotina</taxon>
        <taxon>Leotiomycetes</taxon>
        <taxon>Helotiales</taxon>
        <taxon>Drepanopezizaceae</taxon>
        <taxon>Diplocarpon</taxon>
    </lineage>
</organism>
<reference evidence="1 2" key="1">
    <citation type="submission" date="2017-04" db="EMBL/GenBank/DDBJ databases">
        <title>Draft genome sequence of Marssonina coronaria NL1: causal agent of apple blotch.</title>
        <authorList>
            <person name="Cheng Q."/>
        </authorList>
    </citation>
    <scope>NUCLEOTIDE SEQUENCE [LARGE SCALE GENOMIC DNA]</scope>
    <source>
        <strain evidence="1 2">NL1</strain>
    </source>
</reference>
<evidence type="ECO:0000313" key="1">
    <source>
        <dbReference type="EMBL" id="OWP01862.1"/>
    </source>
</evidence>
<proteinExistence type="predicted"/>
<dbReference type="AlphaFoldDB" id="A0A218Z2A4"/>
<accession>A0A218Z2A4</accession>
<evidence type="ECO:0000313" key="2">
    <source>
        <dbReference type="Proteomes" id="UP000242519"/>
    </source>
</evidence>
<gene>
    <name evidence="1" type="ORF">B2J93_4712</name>
</gene>
<keyword evidence="2" id="KW-1185">Reference proteome</keyword>
<comment type="caution">
    <text evidence="1">The sequence shown here is derived from an EMBL/GenBank/DDBJ whole genome shotgun (WGS) entry which is preliminary data.</text>
</comment>
<protein>
    <submittedName>
        <fullName evidence="1">Uncharacterized protein</fullName>
    </submittedName>
</protein>
<dbReference type="Proteomes" id="UP000242519">
    <property type="component" value="Unassembled WGS sequence"/>
</dbReference>
<sequence>MAQDKGWKETRFVGGRDIFERLLITVADITIQPQAVLSLEVCAVLFDEEHADEACAEDGVATARLLTIVGQLAVTVTAHRVPDVVVVVVEACMEYEVADAVW</sequence>